<reference evidence="2 3" key="1">
    <citation type="submission" date="2010-05" db="EMBL/GenBank/DDBJ databases">
        <title>The Genome Sequence of Thecamonas trahens ATCC 50062.</title>
        <authorList>
            <consortium name="The Broad Institute Genome Sequencing Platform"/>
            <person name="Russ C."/>
            <person name="Cuomo C."/>
            <person name="Shea T."/>
            <person name="Young S.K."/>
            <person name="Zeng Q."/>
            <person name="Koehrsen M."/>
            <person name="Haas B."/>
            <person name="Borodovsky M."/>
            <person name="Guigo R."/>
            <person name="Alvarado L."/>
            <person name="Berlin A."/>
            <person name="Bochicchio J."/>
            <person name="Borenstein D."/>
            <person name="Chapman S."/>
            <person name="Chen Z."/>
            <person name="Freedman E."/>
            <person name="Gellesch M."/>
            <person name="Goldberg J."/>
            <person name="Griggs A."/>
            <person name="Gujja S."/>
            <person name="Heilman E."/>
            <person name="Heiman D."/>
            <person name="Hepburn T."/>
            <person name="Howarth C."/>
            <person name="Jen D."/>
            <person name="Larson L."/>
            <person name="Mehta T."/>
            <person name="Park D."/>
            <person name="Pearson M."/>
            <person name="Roberts A."/>
            <person name="Saif S."/>
            <person name="Shenoy N."/>
            <person name="Sisk P."/>
            <person name="Stolte C."/>
            <person name="Sykes S."/>
            <person name="Thomson T."/>
            <person name="Walk T."/>
            <person name="White J."/>
            <person name="Yandava C."/>
            <person name="Burger G."/>
            <person name="Gray M.W."/>
            <person name="Holland P.W.H."/>
            <person name="King N."/>
            <person name="Lang F.B.F."/>
            <person name="Roger A.J."/>
            <person name="Ruiz-Trillo I."/>
            <person name="Lander E."/>
            <person name="Nusbaum C."/>
        </authorList>
    </citation>
    <scope>NUCLEOTIDE SEQUENCE [LARGE SCALE GENOMIC DNA]</scope>
    <source>
        <strain evidence="2 3">ATCC 50062</strain>
    </source>
</reference>
<accession>A0A0L0D286</accession>
<dbReference type="EMBL" id="GL349442">
    <property type="protein sequence ID" value="KNC46240.1"/>
    <property type="molecule type" value="Genomic_DNA"/>
</dbReference>
<dbReference type="GeneID" id="25562349"/>
<dbReference type="Proteomes" id="UP000054408">
    <property type="component" value="Unassembled WGS sequence"/>
</dbReference>
<evidence type="ECO:0000313" key="3">
    <source>
        <dbReference type="Proteomes" id="UP000054408"/>
    </source>
</evidence>
<dbReference type="RefSeq" id="XP_013760536.1">
    <property type="nucleotide sequence ID" value="XM_013905082.1"/>
</dbReference>
<proteinExistence type="predicted"/>
<feature type="region of interest" description="Disordered" evidence="1">
    <location>
        <begin position="49"/>
        <end position="85"/>
    </location>
</feature>
<keyword evidence="3" id="KW-1185">Reference proteome</keyword>
<dbReference type="AlphaFoldDB" id="A0A0L0D286"/>
<protein>
    <submittedName>
        <fullName evidence="2">Uncharacterized protein</fullName>
    </submittedName>
</protein>
<name>A0A0L0D286_THETB</name>
<organism evidence="2 3">
    <name type="scientific">Thecamonas trahens ATCC 50062</name>
    <dbReference type="NCBI Taxonomy" id="461836"/>
    <lineage>
        <taxon>Eukaryota</taxon>
        <taxon>Apusozoa</taxon>
        <taxon>Apusomonadida</taxon>
        <taxon>Apusomonadidae</taxon>
        <taxon>Thecamonas</taxon>
    </lineage>
</organism>
<evidence type="ECO:0000313" key="2">
    <source>
        <dbReference type="EMBL" id="KNC46240.1"/>
    </source>
</evidence>
<gene>
    <name evidence="2" type="ORF">AMSG_02692</name>
</gene>
<evidence type="ECO:0000256" key="1">
    <source>
        <dbReference type="SAM" id="MobiDB-lite"/>
    </source>
</evidence>
<sequence>MSIFAVAGLVVFVILLAARKYARRGAGYLDEDAVVTRMDRVAERELREDFTALDQAPPPPLRRPHGDYVISSDEMGPPRSSSYESYYSYEEVAKLGPDKGK</sequence>